<dbReference type="EMBL" id="CVQV01000004">
    <property type="protein sequence ID" value="CRK74858.1"/>
    <property type="molecule type" value="Genomic_DNA"/>
</dbReference>
<dbReference type="AlphaFoldDB" id="A0A0U1NJJ0"/>
<dbReference type="Pfam" id="PF07045">
    <property type="entry name" value="DUF1330"/>
    <property type="match status" value="1"/>
</dbReference>
<sequence>MPKGYWIAHGDVSDPKGYEAYKAANAAPFAEFGARFVVRGGEQTLEEGTARSRTVVIEFPSIEAAYACYNSAEYQAAKALREPIALTDLVIVEGYDG</sequence>
<dbReference type="OrthoDB" id="9806380at2"/>
<evidence type="ECO:0000259" key="1">
    <source>
        <dbReference type="Pfam" id="PF07045"/>
    </source>
</evidence>
<dbReference type="SUPFAM" id="SSF54909">
    <property type="entry name" value="Dimeric alpha+beta barrel"/>
    <property type="match status" value="1"/>
</dbReference>
<dbReference type="PANTHER" id="PTHR41521:SF4">
    <property type="entry name" value="BLR0684 PROTEIN"/>
    <property type="match status" value="1"/>
</dbReference>
<evidence type="ECO:0000313" key="3">
    <source>
        <dbReference type="Proteomes" id="UP000048949"/>
    </source>
</evidence>
<dbReference type="PANTHER" id="PTHR41521">
    <property type="match status" value="1"/>
</dbReference>
<reference evidence="2 3" key="1">
    <citation type="submission" date="2015-04" db="EMBL/GenBank/DDBJ databases">
        <authorList>
            <person name="Syromyatnikov M.Y."/>
            <person name="Popov V.N."/>
        </authorList>
    </citation>
    <scope>NUCLEOTIDE SEQUENCE [LARGE SCALE GENOMIC DNA]</scope>
    <source>
        <strain evidence="2 3">CECT 5292</strain>
    </source>
</reference>
<evidence type="ECO:0000313" key="2">
    <source>
        <dbReference type="EMBL" id="CRK74858.1"/>
    </source>
</evidence>
<keyword evidence="3" id="KW-1185">Reference proteome</keyword>
<dbReference type="Proteomes" id="UP000048949">
    <property type="component" value="Unassembled WGS sequence"/>
</dbReference>
<proteinExistence type="predicted"/>
<name>A0A0U1NJJ0_9RHOB</name>
<gene>
    <name evidence="2" type="ORF">NIG5292_00897</name>
</gene>
<dbReference type="STRING" id="282199.GCA_001049735_00897"/>
<feature type="domain" description="DUF1330" evidence="1">
    <location>
        <begin position="3"/>
        <end position="95"/>
    </location>
</feature>
<dbReference type="InterPro" id="IPR011008">
    <property type="entry name" value="Dimeric_a/b-barrel"/>
</dbReference>
<dbReference type="Gene3D" id="3.30.70.100">
    <property type="match status" value="1"/>
</dbReference>
<accession>A0A0U1NJJ0</accession>
<protein>
    <recommendedName>
        <fullName evidence="1">DUF1330 domain-containing protein</fullName>
    </recommendedName>
</protein>
<dbReference type="RefSeq" id="WP_048598281.1">
    <property type="nucleotide sequence ID" value="NZ_CVPC01000004.1"/>
</dbReference>
<organism evidence="2 3">
    <name type="scientific">Nereida ignava</name>
    <dbReference type="NCBI Taxonomy" id="282199"/>
    <lineage>
        <taxon>Bacteria</taxon>
        <taxon>Pseudomonadati</taxon>
        <taxon>Pseudomonadota</taxon>
        <taxon>Alphaproteobacteria</taxon>
        <taxon>Rhodobacterales</taxon>
        <taxon>Roseobacteraceae</taxon>
        <taxon>Nereida</taxon>
    </lineage>
</organism>
<dbReference type="InterPro" id="IPR010753">
    <property type="entry name" value="DUF1330"/>
</dbReference>